<keyword evidence="3" id="KW-1003">Cell membrane</keyword>
<dbReference type="PANTHER" id="PTHR33567">
    <property type="entry name" value="CHROMATE ION TRANSPORTER (EUROFUNG)"/>
    <property type="match status" value="1"/>
</dbReference>
<name>A0A927CKL8_9BACL</name>
<evidence type="ECO:0000256" key="6">
    <source>
        <dbReference type="ARBA" id="ARBA00023136"/>
    </source>
</evidence>
<gene>
    <name evidence="8" type="primary">chrA</name>
    <name evidence="8" type="ORF">IDH41_14530</name>
</gene>
<dbReference type="PIRSF" id="PIRSF004810">
    <property type="entry name" value="ChrA"/>
    <property type="match status" value="1"/>
</dbReference>
<dbReference type="InterPro" id="IPR003370">
    <property type="entry name" value="Chromate_transpt"/>
</dbReference>
<feature type="transmembrane region" description="Helical" evidence="7">
    <location>
        <begin position="116"/>
        <end position="133"/>
    </location>
</feature>
<evidence type="ECO:0000256" key="3">
    <source>
        <dbReference type="ARBA" id="ARBA00022475"/>
    </source>
</evidence>
<dbReference type="AlphaFoldDB" id="A0A927CKL8"/>
<evidence type="ECO:0000256" key="2">
    <source>
        <dbReference type="ARBA" id="ARBA00005262"/>
    </source>
</evidence>
<dbReference type="EMBL" id="JACXIY010000016">
    <property type="protein sequence ID" value="MBD2869803.1"/>
    <property type="molecule type" value="Genomic_DNA"/>
</dbReference>
<proteinExistence type="inferred from homology"/>
<evidence type="ECO:0000256" key="1">
    <source>
        <dbReference type="ARBA" id="ARBA00004651"/>
    </source>
</evidence>
<comment type="subcellular location">
    <subcellularLocation>
        <location evidence="1">Cell membrane</location>
        <topology evidence="1">Multi-pass membrane protein</topology>
    </subcellularLocation>
</comment>
<feature type="transmembrane region" description="Helical" evidence="7">
    <location>
        <begin position="166"/>
        <end position="182"/>
    </location>
</feature>
<reference evidence="8" key="1">
    <citation type="submission" date="2020-09" db="EMBL/GenBank/DDBJ databases">
        <title>A novel bacterium of genus Paenibacillus, isolated from South China Sea.</title>
        <authorList>
            <person name="Huang H."/>
            <person name="Mo K."/>
            <person name="Hu Y."/>
        </authorList>
    </citation>
    <scope>NUCLEOTIDE SEQUENCE</scope>
    <source>
        <strain evidence="8">IB182493</strain>
    </source>
</reference>
<evidence type="ECO:0000256" key="4">
    <source>
        <dbReference type="ARBA" id="ARBA00022692"/>
    </source>
</evidence>
<feature type="transmembrane region" description="Helical" evidence="7">
    <location>
        <begin position="79"/>
        <end position="104"/>
    </location>
</feature>
<dbReference type="RefSeq" id="WP_190862206.1">
    <property type="nucleotide sequence ID" value="NZ_JACXIY010000016.1"/>
</dbReference>
<sequence length="403" mass="42135">MTERKFGFGAAGDVFWTALKLGLTSFGGPIAHIGYFREEYVGRRQWLSDRSFAELVALCQFLPGPASSQLGMAIGAKRAGVLGALAAWIGFTMPSALLMVAFAFGAQAAGIGGAGWLQGLKLAAVAIVAQAVWSMSRTLAPDRPRATLALVTACAAVLWPSMAGQLVPLLFCAIIGIAVYKSKAGAGAEEGSGEPPIPIGRKLAAAMLALFIILLIGLPIASGWSGSAALTLIDSVYRAGSLVFGGGHAVLPMLETELLSGKRPLLTSDQFMAGYGAVQAVPGPLFTFAAYIGAAMETGYARIGYAMISLFSIFLPSFLLVLGALPFWERLKRNKTAQSALMGINAGIVGILLAALYDPIFMDAVGSAKELAIVIVLFILLQIWKRPPWQAVALAALAGLLFL</sequence>
<accession>A0A927CKL8</accession>
<keyword evidence="5 7" id="KW-1133">Transmembrane helix</keyword>
<dbReference type="Proteomes" id="UP000632125">
    <property type="component" value="Unassembled WGS sequence"/>
</dbReference>
<evidence type="ECO:0000313" key="8">
    <source>
        <dbReference type="EMBL" id="MBD2869803.1"/>
    </source>
</evidence>
<dbReference type="GO" id="GO:0005886">
    <property type="term" value="C:plasma membrane"/>
    <property type="evidence" value="ECO:0007669"/>
    <property type="project" value="UniProtKB-SubCell"/>
</dbReference>
<dbReference type="Pfam" id="PF02417">
    <property type="entry name" value="Chromate_transp"/>
    <property type="match status" value="2"/>
</dbReference>
<evidence type="ECO:0000256" key="7">
    <source>
        <dbReference type="SAM" id="Phobius"/>
    </source>
</evidence>
<protein>
    <submittedName>
        <fullName evidence="8">Chromate efflux transporter</fullName>
    </submittedName>
</protein>
<comment type="caution">
    <text evidence="8">The sequence shown here is derived from an EMBL/GenBank/DDBJ whole genome shotgun (WGS) entry which is preliminary data.</text>
</comment>
<keyword evidence="9" id="KW-1185">Reference proteome</keyword>
<dbReference type="NCBIfam" id="TIGR00937">
    <property type="entry name" value="2A51"/>
    <property type="match status" value="1"/>
</dbReference>
<evidence type="ECO:0000256" key="5">
    <source>
        <dbReference type="ARBA" id="ARBA00022989"/>
    </source>
</evidence>
<dbReference type="InterPro" id="IPR014047">
    <property type="entry name" value="Chr_Tranpt_l_chain"/>
</dbReference>
<feature type="transmembrane region" description="Helical" evidence="7">
    <location>
        <begin position="203"/>
        <end position="224"/>
    </location>
</feature>
<keyword evidence="4 7" id="KW-0812">Transmembrane</keyword>
<evidence type="ECO:0000313" key="9">
    <source>
        <dbReference type="Proteomes" id="UP000632125"/>
    </source>
</evidence>
<dbReference type="PANTHER" id="PTHR33567:SF3">
    <property type="entry name" value="CHROMATE ION TRANSPORTER (EUROFUNG)"/>
    <property type="match status" value="1"/>
</dbReference>
<keyword evidence="6 7" id="KW-0472">Membrane</keyword>
<organism evidence="8 9">
    <name type="scientific">Paenibacillus arenilitoris</name>
    <dbReference type="NCBI Taxonomy" id="2772299"/>
    <lineage>
        <taxon>Bacteria</taxon>
        <taxon>Bacillati</taxon>
        <taxon>Bacillota</taxon>
        <taxon>Bacilli</taxon>
        <taxon>Bacillales</taxon>
        <taxon>Paenibacillaceae</taxon>
        <taxon>Paenibacillus</taxon>
    </lineage>
</organism>
<dbReference type="GO" id="GO:0015109">
    <property type="term" value="F:chromate transmembrane transporter activity"/>
    <property type="evidence" value="ECO:0007669"/>
    <property type="project" value="InterPro"/>
</dbReference>
<feature type="transmembrane region" description="Helical" evidence="7">
    <location>
        <begin position="340"/>
        <end position="360"/>
    </location>
</feature>
<feature type="transmembrane region" description="Helical" evidence="7">
    <location>
        <begin position="275"/>
        <end position="294"/>
    </location>
</feature>
<comment type="similarity">
    <text evidence="2">Belongs to the chromate ion transporter (CHR) (TC 2.A.51) family.</text>
</comment>
<feature type="transmembrane region" description="Helical" evidence="7">
    <location>
        <begin position="306"/>
        <end position="328"/>
    </location>
</feature>